<comment type="subcellular location">
    <subcellularLocation>
        <location evidence="1">Membrane</location>
    </subcellularLocation>
</comment>
<dbReference type="SUPFAM" id="SSF161084">
    <property type="entry name" value="MAPEG domain-like"/>
    <property type="match status" value="1"/>
</dbReference>
<evidence type="ECO:0000313" key="7">
    <source>
        <dbReference type="Proteomes" id="UP001142055"/>
    </source>
</evidence>
<evidence type="ECO:0000256" key="4">
    <source>
        <dbReference type="ARBA" id="ARBA00023136"/>
    </source>
</evidence>
<dbReference type="PANTHER" id="PTHR31004">
    <property type="entry name" value="TRANSMEMBRANE PROTEIN 79"/>
    <property type="match status" value="1"/>
</dbReference>
<name>A0A9Q0RQF2_BLOTA</name>
<dbReference type="GO" id="GO:0032588">
    <property type="term" value="C:trans-Golgi network membrane"/>
    <property type="evidence" value="ECO:0007669"/>
    <property type="project" value="TreeGrafter"/>
</dbReference>
<gene>
    <name evidence="6" type="ORF">RDWZM_000391</name>
</gene>
<dbReference type="GO" id="GO:0045055">
    <property type="term" value="P:regulated exocytosis"/>
    <property type="evidence" value="ECO:0007669"/>
    <property type="project" value="TreeGrafter"/>
</dbReference>
<keyword evidence="2 5" id="KW-0812">Transmembrane</keyword>
<protein>
    <recommendedName>
        <fullName evidence="8">MAPEG family protein</fullName>
    </recommendedName>
</protein>
<keyword evidence="4 5" id="KW-0472">Membrane</keyword>
<evidence type="ECO:0000313" key="6">
    <source>
        <dbReference type="EMBL" id="KAJ6221846.1"/>
    </source>
</evidence>
<evidence type="ECO:0008006" key="8">
    <source>
        <dbReference type="Google" id="ProtNLM"/>
    </source>
</evidence>
<feature type="transmembrane region" description="Helical" evidence="5">
    <location>
        <begin position="21"/>
        <end position="37"/>
    </location>
</feature>
<sequence length="187" mass="21997">MPESKRKSYQRTPYTAQDVRGTLGVCFLVLGAIYYAYRNHYDQLGFTNPRFQSIADRLFYTLRLEIFAVIPIFVSIHHVLYLRITNPLVHNPLQGNEHITELANRILTNTIEQYVFHLANILIFASIIPETLNYLIRFIVFCYVFGRFLYFIGYQVHPKYRGCGFIFTLTPTTVVFFYNLIKVLKSF</sequence>
<feature type="transmembrane region" description="Helical" evidence="5">
    <location>
        <begin position="134"/>
        <end position="152"/>
    </location>
</feature>
<evidence type="ECO:0000256" key="5">
    <source>
        <dbReference type="SAM" id="Phobius"/>
    </source>
</evidence>
<dbReference type="Pfam" id="PF01124">
    <property type="entry name" value="MAPEG"/>
    <property type="match status" value="1"/>
</dbReference>
<dbReference type="PANTHER" id="PTHR31004:SF1">
    <property type="entry name" value="TRANSMEMBRANE PROTEIN 79"/>
    <property type="match status" value="1"/>
</dbReference>
<evidence type="ECO:0000256" key="1">
    <source>
        <dbReference type="ARBA" id="ARBA00004370"/>
    </source>
</evidence>
<dbReference type="InterPro" id="IPR023352">
    <property type="entry name" value="MAPEG-like_dom_sf"/>
</dbReference>
<accession>A0A9Q0RQF2</accession>
<organism evidence="6 7">
    <name type="scientific">Blomia tropicalis</name>
    <name type="common">Mite</name>
    <dbReference type="NCBI Taxonomy" id="40697"/>
    <lineage>
        <taxon>Eukaryota</taxon>
        <taxon>Metazoa</taxon>
        <taxon>Ecdysozoa</taxon>
        <taxon>Arthropoda</taxon>
        <taxon>Chelicerata</taxon>
        <taxon>Arachnida</taxon>
        <taxon>Acari</taxon>
        <taxon>Acariformes</taxon>
        <taxon>Sarcoptiformes</taxon>
        <taxon>Astigmata</taxon>
        <taxon>Glycyphagoidea</taxon>
        <taxon>Echimyopodidae</taxon>
        <taxon>Blomia</taxon>
    </lineage>
</organism>
<dbReference type="EMBL" id="JAPWDV010000001">
    <property type="protein sequence ID" value="KAJ6221846.1"/>
    <property type="molecule type" value="Genomic_DNA"/>
</dbReference>
<dbReference type="InterPro" id="IPR001129">
    <property type="entry name" value="Membr-assoc_MAPEG"/>
</dbReference>
<dbReference type="OMA" id="HEHYVEV"/>
<dbReference type="AlphaFoldDB" id="A0A9Q0RQF2"/>
<reference evidence="6" key="1">
    <citation type="submission" date="2022-12" db="EMBL/GenBank/DDBJ databases">
        <title>Genome assemblies of Blomia tropicalis.</title>
        <authorList>
            <person name="Cui Y."/>
        </authorList>
    </citation>
    <scope>NUCLEOTIDE SEQUENCE</scope>
    <source>
        <tissue evidence="6">Adult mites</tissue>
    </source>
</reference>
<keyword evidence="3 5" id="KW-1133">Transmembrane helix</keyword>
<feature type="transmembrane region" description="Helical" evidence="5">
    <location>
        <begin position="164"/>
        <end position="181"/>
    </location>
</feature>
<dbReference type="OrthoDB" id="6515426at2759"/>
<proteinExistence type="predicted"/>
<keyword evidence="7" id="KW-1185">Reference proteome</keyword>
<evidence type="ECO:0000256" key="3">
    <source>
        <dbReference type="ARBA" id="ARBA00022989"/>
    </source>
</evidence>
<feature type="transmembrane region" description="Helical" evidence="5">
    <location>
        <begin position="57"/>
        <end position="82"/>
    </location>
</feature>
<dbReference type="GO" id="GO:0005765">
    <property type="term" value="C:lysosomal membrane"/>
    <property type="evidence" value="ECO:0007669"/>
    <property type="project" value="TreeGrafter"/>
</dbReference>
<evidence type="ECO:0000256" key="2">
    <source>
        <dbReference type="ARBA" id="ARBA00022692"/>
    </source>
</evidence>
<comment type="caution">
    <text evidence="6">The sequence shown here is derived from an EMBL/GenBank/DDBJ whole genome shotgun (WGS) entry which is preliminary data.</text>
</comment>
<dbReference type="Proteomes" id="UP001142055">
    <property type="component" value="Chromosome 1"/>
</dbReference>
<dbReference type="Gene3D" id="1.20.120.550">
    <property type="entry name" value="Membrane associated eicosanoid/glutathione metabolism-like domain"/>
    <property type="match status" value="1"/>
</dbReference>